<dbReference type="Gene3D" id="1.20.1740.10">
    <property type="entry name" value="Amino acid/polyamine transporter I"/>
    <property type="match status" value="1"/>
</dbReference>
<dbReference type="PIRSF" id="PIRSF006060">
    <property type="entry name" value="AA_transporter"/>
    <property type="match status" value="1"/>
</dbReference>
<accession>A0A1L9V2W9</accession>
<dbReference type="GO" id="GO:0015171">
    <property type="term" value="F:amino acid transmembrane transporter activity"/>
    <property type="evidence" value="ECO:0007669"/>
    <property type="project" value="TreeGrafter"/>
</dbReference>
<keyword evidence="4" id="KW-0029">Amino-acid transport</keyword>
<dbReference type="InterPro" id="IPR004840">
    <property type="entry name" value="Amino_acid_permease_CS"/>
</dbReference>
<dbReference type="OMA" id="NSDMYVC"/>
<proteinExistence type="predicted"/>
<keyword evidence="6 8" id="KW-0472">Membrane</keyword>
<name>A0A1L9V2W9_ASPBC</name>
<dbReference type="InterPro" id="IPR004841">
    <property type="entry name" value="AA-permease/SLC12A_dom"/>
</dbReference>
<dbReference type="PANTHER" id="PTHR43341">
    <property type="entry name" value="AMINO ACID PERMEASE"/>
    <property type="match status" value="1"/>
</dbReference>
<feature type="transmembrane region" description="Helical" evidence="8">
    <location>
        <begin position="274"/>
        <end position="295"/>
    </location>
</feature>
<evidence type="ECO:0000256" key="8">
    <source>
        <dbReference type="SAM" id="Phobius"/>
    </source>
</evidence>
<sequence>MAAEKDEIRPDTPPGEDIAVGSVHKTENEEENNLHKALKDRHLSMIAIGGALGTGLLVGTGSGLAKTGPAGIFIDYTVVGTIIFMVMAALGEMTSFAPMSRGFGGYASRFVDPALGVATGYAYLFKYLLATPNQLAAVALIIEFWSGDRVNPAVWITIAFVIILLINLAGVKSFGEFEFWLSSLKIIIMLGAIILLFVLALGGGPGFGRTGFRYWRDPGAFAEYKLQGSLGKFVGVWSTMLQAVYAYGGTELVAVTVAEAQNPRLAMARAVRLTFFRILVFYVLSVLFLGMVVPYNSPELAFATKSGTSAAASPFVVAIRLAKIEGLDHVVNSCLLIFVISAATSDFYIATRTLYNIASDGKAPKFLTRTNGRGVPLFAMTVPTLFCLLAYMSISSGEKAVFSYLTTMVATFGMLTWISILITHISFTRAVKVHQIPAALFPYRAPLREWGSWAALILLCILTSTKGFEVFIRGFDYKNFIVQYIGIPVYLSCLLGYKIFYRTQRVRATEVDLVTGVSTEPIEDTRARQKAQWEEENLTKHPFIRVFRKVLGVLL</sequence>
<feature type="transmembrane region" description="Helical" evidence="8">
    <location>
        <begin position="43"/>
        <end position="64"/>
    </location>
</feature>
<feature type="transmembrane region" description="Helical" evidence="8">
    <location>
        <begin position="153"/>
        <end position="174"/>
    </location>
</feature>
<evidence type="ECO:0000256" key="7">
    <source>
        <dbReference type="SAM" id="MobiDB-lite"/>
    </source>
</evidence>
<dbReference type="GeneID" id="93579132"/>
<feature type="compositionally biased region" description="Basic and acidic residues" evidence="7">
    <location>
        <begin position="1"/>
        <end position="10"/>
    </location>
</feature>
<gene>
    <name evidence="10" type="ORF">ASPBRDRAFT_50946</name>
</gene>
<dbReference type="STRING" id="767769.A0A1L9V2W9"/>
<reference evidence="11" key="1">
    <citation type="journal article" date="2017" name="Genome Biol.">
        <title>Comparative genomics reveals high biological diversity and specific adaptations in the industrially and medically important fungal genus Aspergillus.</title>
        <authorList>
            <person name="de Vries R.P."/>
            <person name="Riley R."/>
            <person name="Wiebenga A."/>
            <person name="Aguilar-Osorio G."/>
            <person name="Amillis S."/>
            <person name="Uchima C.A."/>
            <person name="Anderluh G."/>
            <person name="Asadollahi M."/>
            <person name="Askin M."/>
            <person name="Barry K."/>
            <person name="Battaglia E."/>
            <person name="Bayram O."/>
            <person name="Benocci T."/>
            <person name="Braus-Stromeyer S.A."/>
            <person name="Caldana C."/>
            <person name="Canovas D."/>
            <person name="Cerqueira G.C."/>
            <person name="Chen F."/>
            <person name="Chen W."/>
            <person name="Choi C."/>
            <person name="Clum A."/>
            <person name="Dos Santos R.A."/>
            <person name="Damasio A.R."/>
            <person name="Diallinas G."/>
            <person name="Emri T."/>
            <person name="Fekete E."/>
            <person name="Flipphi M."/>
            <person name="Freyberg S."/>
            <person name="Gallo A."/>
            <person name="Gournas C."/>
            <person name="Habgood R."/>
            <person name="Hainaut M."/>
            <person name="Harispe M.L."/>
            <person name="Henrissat B."/>
            <person name="Hilden K.S."/>
            <person name="Hope R."/>
            <person name="Hossain A."/>
            <person name="Karabika E."/>
            <person name="Karaffa L."/>
            <person name="Karanyi Z."/>
            <person name="Krasevec N."/>
            <person name="Kuo A."/>
            <person name="Kusch H."/>
            <person name="LaButti K."/>
            <person name="Lagendijk E.L."/>
            <person name="Lapidus A."/>
            <person name="Levasseur A."/>
            <person name="Lindquist E."/>
            <person name="Lipzen A."/>
            <person name="Logrieco A.F."/>
            <person name="MacCabe A."/>
            <person name="Maekelae M.R."/>
            <person name="Malavazi I."/>
            <person name="Melin P."/>
            <person name="Meyer V."/>
            <person name="Mielnichuk N."/>
            <person name="Miskei M."/>
            <person name="Molnar A.P."/>
            <person name="Mule G."/>
            <person name="Ngan C.Y."/>
            <person name="Orejas M."/>
            <person name="Orosz E."/>
            <person name="Ouedraogo J.P."/>
            <person name="Overkamp K.M."/>
            <person name="Park H.-S."/>
            <person name="Perrone G."/>
            <person name="Piumi F."/>
            <person name="Punt P.J."/>
            <person name="Ram A.F."/>
            <person name="Ramon A."/>
            <person name="Rauscher S."/>
            <person name="Record E."/>
            <person name="Riano-Pachon D.M."/>
            <person name="Robert V."/>
            <person name="Roehrig J."/>
            <person name="Ruller R."/>
            <person name="Salamov A."/>
            <person name="Salih N.S."/>
            <person name="Samson R.A."/>
            <person name="Sandor E."/>
            <person name="Sanguinetti M."/>
            <person name="Schuetze T."/>
            <person name="Sepcic K."/>
            <person name="Shelest E."/>
            <person name="Sherlock G."/>
            <person name="Sophianopoulou V."/>
            <person name="Squina F.M."/>
            <person name="Sun H."/>
            <person name="Susca A."/>
            <person name="Todd R.B."/>
            <person name="Tsang A."/>
            <person name="Unkles S.E."/>
            <person name="van de Wiele N."/>
            <person name="van Rossen-Uffink D."/>
            <person name="Oliveira J.V."/>
            <person name="Vesth T.C."/>
            <person name="Visser J."/>
            <person name="Yu J.-H."/>
            <person name="Zhou M."/>
            <person name="Andersen M.R."/>
            <person name="Archer D.B."/>
            <person name="Baker S.E."/>
            <person name="Benoit I."/>
            <person name="Brakhage A.A."/>
            <person name="Braus G.H."/>
            <person name="Fischer R."/>
            <person name="Frisvad J.C."/>
            <person name="Goldman G.H."/>
            <person name="Houbraken J."/>
            <person name="Oakley B."/>
            <person name="Pocsi I."/>
            <person name="Scazzocchio C."/>
            <person name="Seiboth B."/>
            <person name="vanKuyk P.A."/>
            <person name="Wortman J."/>
            <person name="Dyer P.S."/>
            <person name="Grigoriev I.V."/>
        </authorList>
    </citation>
    <scope>NUCLEOTIDE SEQUENCE [LARGE SCALE GENOMIC DNA]</scope>
    <source>
        <strain evidence="11">CBS 101740 / IMI 381727 / IBT 21946</strain>
    </source>
</reference>
<evidence type="ECO:0000256" key="3">
    <source>
        <dbReference type="ARBA" id="ARBA00022692"/>
    </source>
</evidence>
<dbReference type="Proteomes" id="UP000184499">
    <property type="component" value="Unassembled WGS sequence"/>
</dbReference>
<evidence type="ECO:0000256" key="6">
    <source>
        <dbReference type="ARBA" id="ARBA00023136"/>
    </source>
</evidence>
<evidence type="ECO:0000313" key="11">
    <source>
        <dbReference type="Proteomes" id="UP000184499"/>
    </source>
</evidence>
<dbReference type="AlphaFoldDB" id="A0A1L9V2W9"/>
<evidence type="ECO:0000256" key="5">
    <source>
        <dbReference type="ARBA" id="ARBA00022989"/>
    </source>
</evidence>
<feature type="transmembrane region" description="Helical" evidence="8">
    <location>
        <begin position="70"/>
        <end position="91"/>
    </location>
</feature>
<feature type="domain" description="Amino acid permease/ SLC12A" evidence="9">
    <location>
        <begin position="42"/>
        <end position="505"/>
    </location>
</feature>
<feature type="transmembrane region" description="Helical" evidence="8">
    <location>
        <begin position="186"/>
        <end position="207"/>
    </location>
</feature>
<evidence type="ECO:0000256" key="1">
    <source>
        <dbReference type="ARBA" id="ARBA00004141"/>
    </source>
</evidence>
<evidence type="ECO:0000313" key="10">
    <source>
        <dbReference type="EMBL" id="OJJ78172.1"/>
    </source>
</evidence>
<feature type="transmembrane region" description="Helical" evidence="8">
    <location>
        <begin position="375"/>
        <end position="394"/>
    </location>
</feature>
<dbReference type="VEuPathDB" id="FungiDB:ASPBRDRAFT_50946"/>
<dbReference type="OrthoDB" id="3900342at2759"/>
<dbReference type="InterPro" id="IPR050524">
    <property type="entry name" value="APC_YAT"/>
</dbReference>
<dbReference type="PANTHER" id="PTHR43341:SF9">
    <property type="entry name" value="DICARBOXYLIC AMINO ACID PERMEASE"/>
    <property type="match status" value="1"/>
</dbReference>
<evidence type="ECO:0000256" key="4">
    <source>
        <dbReference type="ARBA" id="ARBA00022970"/>
    </source>
</evidence>
<feature type="region of interest" description="Disordered" evidence="7">
    <location>
        <begin position="1"/>
        <end position="31"/>
    </location>
</feature>
<dbReference type="FunFam" id="1.20.1740.10:FF:000006">
    <property type="entry name" value="General amino acid permease"/>
    <property type="match status" value="1"/>
</dbReference>
<keyword evidence="11" id="KW-1185">Reference proteome</keyword>
<feature type="transmembrane region" description="Helical" evidence="8">
    <location>
        <begin position="335"/>
        <end position="355"/>
    </location>
</feature>
<evidence type="ECO:0000259" key="9">
    <source>
        <dbReference type="Pfam" id="PF00324"/>
    </source>
</evidence>
<evidence type="ECO:0000256" key="2">
    <source>
        <dbReference type="ARBA" id="ARBA00022448"/>
    </source>
</evidence>
<comment type="subcellular location">
    <subcellularLocation>
        <location evidence="1">Membrane</location>
        <topology evidence="1">Multi-pass membrane protein</topology>
    </subcellularLocation>
</comment>
<dbReference type="EMBL" id="KV878679">
    <property type="protein sequence ID" value="OJJ78172.1"/>
    <property type="molecule type" value="Genomic_DNA"/>
</dbReference>
<feature type="transmembrane region" description="Helical" evidence="8">
    <location>
        <begin position="450"/>
        <end position="468"/>
    </location>
</feature>
<organism evidence="10 11">
    <name type="scientific">Aspergillus brasiliensis (strain CBS 101740 / IMI 381727 / IBT 21946)</name>
    <dbReference type="NCBI Taxonomy" id="767769"/>
    <lineage>
        <taxon>Eukaryota</taxon>
        <taxon>Fungi</taxon>
        <taxon>Dikarya</taxon>
        <taxon>Ascomycota</taxon>
        <taxon>Pezizomycotina</taxon>
        <taxon>Eurotiomycetes</taxon>
        <taxon>Eurotiomycetidae</taxon>
        <taxon>Eurotiales</taxon>
        <taxon>Aspergillaceae</taxon>
        <taxon>Aspergillus</taxon>
        <taxon>Aspergillus subgen. Circumdati</taxon>
    </lineage>
</organism>
<dbReference type="GO" id="GO:0016020">
    <property type="term" value="C:membrane"/>
    <property type="evidence" value="ECO:0007669"/>
    <property type="project" value="UniProtKB-SubCell"/>
</dbReference>
<dbReference type="RefSeq" id="XP_067485419.1">
    <property type="nucleotide sequence ID" value="XM_067626644.1"/>
</dbReference>
<keyword evidence="5 8" id="KW-1133">Transmembrane helix</keyword>
<dbReference type="PROSITE" id="PS00218">
    <property type="entry name" value="AMINO_ACID_PERMEASE_1"/>
    <property type="match status" value="1"/>
</dbReference>
<protein>
    <recommendedName>
        <fullName evidence="9">Amino acid permease/ SLC12A domain-containing protein</fullName>
    </recommendedName>
</protein>
<keyword evidence="3 8" id="KW-0812">Transmembrane</keyword>
<dbReference type="Pfam" id="PF00324">
    <property type="entry name" value="AA_permease"/>
    <property type="match status" value="1"/>
</dbReference>
<keyword evidence="2" id="KW-0813">Transport</keyword>
<feature type="transmembrane region" description="Helical" evidence="8">
    <location>
        <begin position="480"/>
        <end position="500"/>
    </location>
</feature>
<feature type="transmembrane region" description="Helical" evidence="8">
    <location>
        <begin position="400"/>
        <end position="422"/>
    </location>
</feature>